<evidence type="ECO:0000256" key="5">
    <source>
        <dbReference type="ARBA" id="ARBA00022764"/>
    </source>
</evidence>
<feature type="signal peptide" evidence="7">
    <location>
        <begin position="1"/>
        <end position="39"/>
    </location>
</feature>
<keyword evidence="9" id="KW-0282">Flagellum</keyword>
<keyword evidence="5 7" id="KW-0574">Periplasm</keyword>
<dbReference type="PANTHER" id="PTHR36307">
    <property type="entry name" value="FLAGELLA BASAL BODY P-RING FORMATION PROTEIN FLGA"/>
    <property type="match status" value="1"/>
</dbReference>
<dbReference type="SMART" id="SM00858">
    <property type="entry name" value="SAF"/>
    <property type="match status" value="1"/>
</dbReference>
<dbReference type="Gene3D" id="2.30.30.760">
    <property type="match status" value="1"/>
</dbReference>
<comment type="subcellular location">
    <subcellularLocation>
        <location evidence="1 7">Periplasm</location>
    </subcellularLocation>
</comment>
<dbReference type="GO" id="GO:0042597">
    <property type="term" value="C:periplasmic space"/>
    <property type="evidence" value="ECO:0007669"/>
    <property type="project" value="UniProtKB-SubCell"/>
</dbReference>
<evidence type="ECO:0000313" key="9">
    <source>
        <dbReference type="EMBL" id="SHI09258.1"/>
    </source>
</evidence>
<reference evidence="9 10" key="1">
    <citation type="submission" date="2016-11" db="EMBL/GenBank/DDBJ databases">
        <authorList>
            <person name="Jaros S."/>
            <person name="Januszkiewicz K."/>
            <person name="Wedrychowicz H."/>
        </authorList>
    </citation>
    <scope>NUCLEOTIDE SEQUENCE [LARGE SCALE GENOMIC DNA]</scope>
    <source>
        <strain evidence="9 10">DSM 16917</strain>
    </source>
</reference>
<evidence type="ECO:0000313" key="10">
    <source>
        <dbReference type="Proteomes" id="UP000184268"/>
    </source>
</evidence>
<dbReference type="STRING" id="299255.SAMN02745129_4032"/>
<dbReference type="PANTHER" id="PTHR36307:SF1">
    <property type="entry name" value="FLAGELLA BASAL BODY P-RING FORMATION PROTEIN FLGA"/>
    <property type="match status" value="1"/>
</dbReference>
<gene>
    <name evidence="9" type="ORF">SAMN02745129_4032</name>
</gene>
<evidence type="ECO:0000256" key="7">
    <source>
        <dbReference type="RuleBase" id="RU362063"/>
    </source>
</evidence>
<dbReference type="GO" id="GO:0044780">
    <property type="term" value="P:bacterial-type flagellum assembly"/>
    <property type="evidence" value="ECO:0007669"/>
    <property type="project" value="InterPro"/>
</dbReference>
<keyword evidence="9" id="KW-0966">Cell projection</keyword>
<dbReference type="InterPro" id="IPR039246">
    <property type="entry name" value="Flagellar_FlgA"/>
</dbReference>
<sequence length="248" mass="27177">MRPVFSSFARQVQVRALTSQIMKFPLLFLAFFAAYSAQAQELTPLSEIQQTAEEYVAAFTEAPGDARVEIRANPLDKRLRFERCQLPLVANAPGNSGSGRYVTVQVACPDPDGWSLYVPVQTQIQYPVVVITAALAGESLLSDDLLTVEFRDSQTLRGNHFTDPHELQGARLIRRLGAGQPVRRNNVCQVCRGDMVTILARVGGMEIKTSGEALGSGAVGDTIRVKNNRSERMIDARVVAVGTVEVRM</sequence>
<protein>
    <recommendedName>
        <fullName evidence="3 7">Flagella basal body P-ring formation protein FlgA</fullName>
    </recommendedName>
</protein>
<keyword evidence="9" id="KW-0969">Cilium</keyword>
<dbReference type="AlphaFoldDB" id="A0A1M5YBP2"/>
<comment type="similarity">
    <text evidence="2 7">Belongs to the FlgA family.</text>
</comment>
<proteinExistence type="inferred from homology"/>
<dbReference type="Pfam" id="PF13144">
    <property type="entry name" value="ChapFlgA"/>
    <property type="match status" value="1"/>
</dbReference>
<dbReference type="CDD" id="cd11614">
    <property type="entry name" value="SAF_CpaB_FlgA_like"/>
    <property type="match status" value="1"/>
</dbReference>
<comment type="function">
    <text evidence="6 7">Involved in the assembly process of the P-ring formation. It may associate with FlgF on the rod constituting a structure essential for the P-ring assembly or may act as a modulator protein for the P-ring assembly.</text>
</comment>
<accession>A0A1M5YBP2</accession>
<feature type="chain" id="PRO_5009735461" description="Flagella basal body P-ring formation protein FlgA" evidence="7">
    <location>
        <begin position="40"/>
        <end position="248"/>
    </location>
</feature>
<evidence type="ECO:0000256" key="6">
    <source>
        <dbReference type="ARBA" id="ARBA00025643"/>
    </source>
</evidence>
<evidence type="ECO:0000256" key="3">
    <source>
        <dbReference type="ARBA" id="ARBA00014754"/>
    </source>
</evidence>
<feature type="domain" description="SAF" evidence="8">
    <location>
        <begin position="126"/>
        <end position="188"/>
    </location>
</feature>
<evidence type="ECO:0000259" key="8">
    <source>
        <dbReference type="SMART" id="SM00858"/>
    </source>
</evidence>
<keyword evidence="7" id="KW-1005">Bacterial flagellum biogenesis</keyword>
<keyword evidence="4 7" id="KW-0732">Signal</keyword>
<name>A0A1M5YBP2_9GAMM</name>
<organism evidence="9 10">
    <name type="scientific">Ferrimonas marina</name>
    <dbReference type="NCBI Taxonomy" id="299255"/>
    <lineage>
        <taxon>Bacteria</taxon>
        <taxon>Pseudomonadati</taxon>
        <taxon>Pseudomonadota</taxon>
        <taxon>Gammaproteobacteria</taxon>
        <taxon>Alteromonadales</taxon>
        <taxon>Ferrimonadaceae</taxon>
        <taxon>Ferrimonas</taxon>
    </lineage>
</organism>
<dbReference type="NCBIfam" id="TIGR03170">
    <property type="entry name" value="flgA_cterm"/>
    <property type="match status" value="1"/>
</dbReference>
<dbReference type="EMBL" id="FQXG01000007">
    <property type="protein sequence ID" value="SHI09258.1"/>
    <property type="molecule type" value="Genomic_DNA"/>
</dbReference>
<dbReference type="Gene3D" id="3.90.1210.10">
    <property type="entry name" value="Antifreeze-like/N-acetylneuraminic acid synthase C-terminal domain"/>
    <property type="match status" value="1"/>
</dbReference>
<dbReference type="Proteomes" id="UP000184268">
    <property type="component" value="Unassembled WGS sequence"/>
</dbReference>
<dbReference type="Pfam" id="PF17656">
    <property type="entry name" value="ChapFlgA_N"/>
    <property type="match status" value="1"/>
</dbReference>
<evidence type="ECO:0000256" key="1">
    <source>
        <dbReference type="ARBA" id="ARBA00004418"/>
    </source>
</evidence>
<evidence type="ECO:0000256" key="4">
    <source>
        <dbReference type="ARBA" id="ARBA00022729"/>
    </source>
</evidence>
<dbReference type="InterPro" id="IPR041231">
    <property type="entry name" value="FlgA_N"/>
</dbReference>
<evidence type="ECO:0000256" key="2">
    <source>
        <dbReference type="ARBA" id="ARBA00010474"/>
    </source>
</evidence>
<dbReference type="InterPro" id="IPR017585">
    <property type="entry name" value="SAF_FlgA"/>
</dbReference>
<dbReference type="InterPro" id="IPR013974">
    <property type="entry name" value="SAF"/>
</dbReference>
<keyword evidence="10" id="KW-1185">Reference proteome</keyword>